<dbReference type="EMBL" id="MK072437">
    <property type="protein sequence ID" value="AYV84971.1"/>
    <property type="molecule type" value="Genomic_DNA"/>
</dbReference>
<dbReference type="InterPro" id="IPR036770">
    <property type="entry name" value="Ankyrin_rpt-contain_sf"/>
</dbReference>
<dbReference type="PROSITE" id="PS50297">
    <property type="entry name" value="ANK_REP_REGION"/>
    <property type="match status" value="1"/>
</dbReference>
<evidence type="ECO:0000256" key="1">
    <source>
        <dbReference type="ARBA" id="ARBA00022737"/>
    </source>
</evidence>
<accession>A0A3G5AFB9</accession>
<dbReference type="PANTHER" id="PTHR44207:SF2">
    <property type="entry name" value="REPEAT PROTEIN, PUTATIVE-RELATED"/>
    <property type="match status" value="1"/>
</dbReference>
<dbReference type="Gene3D" id="1.25.40.20">
    <property type="entry name" value="Ankyrin repeat-containing domain"/>
    <property type="match status" value="2"/>
</dbReference>
<gene>
    <name evidence="3" type="ORF">Satyrvirus1_57</name>
</gene>
<reference evidence="3" key="1">
    <citation type="submission" date="2018-10" db="EMBL/GenBank/DDBJ databases">
        <title>Hidden diversity of soil giant viruses.</title>
        <authorList>
            <person name="Schulz F."/>
            <person name="Alteio L."/>
            <person name="Goudeau D."/>
            <person name="Ryan E.M."/>
            <person name="Malmstrom R.R."/>
            <person name="Blanchard J."/>
            <person name="Woyke T."/>
        </authorList>
    </citation>
    <scope>NUCLEOTIDE SEQUENCE</scope>
    <source>
        <strain evidence="3">SAV1</strain>
    </source>
</reference>
<dbReference type="PANTHER" id="PTHR44207">
    <property type="entry name" value="SURFACE ANTIGEN BSPA-LIKE-RELATED"/>
    <property type="match status" value="1"/>
</dbReference>
<organism evidence="3">
    <name type="scientific">Satyrvirus sp</name>
    <dbReference type="NCBI Taxonomy" id="2487771"/>
    <lineage>
        <taxon>Viruses</taxon>
        <taxon>Varidnaviria</taxon>
        <taxon>Bamfordvirae</taxon>
        <taxon>Nucleocytoviricota</taxon>
        <taxon>Megaviricetes</taxon>
        <taxon>Imitervirales</taxon>
        <taxon>Mimiviridae</taxon>
        <taxon>Megamimivirinae</taxon>
    </lineage>
</organism>
<evidence type="ECO:0000313" key="3">
    <source>
        <dbReference type="EMBL" id="AYV84971.1"/>
    </source>
</evidence>
<dbReference type="SMART" id="SM00248">
    <property type="entry name" value="ANK"/>
    <property type="match status" value="5"/>
</dbReference>
<evidence type="ECO:0000256" key="2">
    <source>
        <dbReference type="ARBA" id="ARBA00023043"/>
    </source>
</evidence>
<keyword evidence="1" id="KW-0677">Repeat</keyword>
<sequence>MNLENAFEFAVEKGYINIVEYLISNGANIHKNIYIIGVAAYNGHFDVVKILVKNGINIHAGYGCALRNASEAGHLPIVKFLAENTDKSIDKIDDKKIKKMSLDMAAKNGNIDIVKYFVEEIGIESDDSLILAADHGHYKIVKYLVQKGADVHASKDSAIIFASSNGHTKIVKFLTKKGINIHAYNDCAIRWAALNGHTDIVDFLNQVVN</sequence>
<name>A0A3G5AFB9_9VIRU</name>
<dbReference type="Pfam" id="PF12796">
    <property type="entry name" value="Ank_2"/>
    <property type="match status" value="2"/>
</dbReference>
<proteinExistence type="predicted"/>
<protein>
    <submittedName>
        <fullName evidence="3">Uncharacterized protein</fullName>
    </submittedName>
</protein>
<dbReference type="PROSITE" id="PS50088">
    <property type="entry name" value="ANK_REPEAT"/>
    <property type="match status" value="2"/>
</dbReference>
<dbReference type="InterPro" id="IPR002110">
    <property type="entry name" value="Ankyrin_rpt"/>
</dbReference>
<dbReference type="SUPFAM" id="SSF48403">
    <property type="entry name" value="Ankyrin repeat"/>
    <property type="match status" value="1"/>
</dbReference>
<keyword evidence="2" id="KW-0040">ANK repeat</keyword>